<dbReference type="PANTHER" id="PTHR30287:SF1">
    <property type="entry name" value="INNER MEMBRANE PROTEIN"/>
    <property type="match status" value="1"/>
</dbReference>
<dbReference type="InterPro" id="IPR003838">
    <property type="entry name" value="ABC3_permease_C"/>
</dbReference>
<evidence type="ECO:0000313" key="9">
    <source>
        <dbReference type="Proteomes" id="UP000049455"/>
    </source>
</evidence>
<keyword evidence="5 6" id="KW-0472">Membrane</keyword>
<feature type="transmembrane region" description="Helical" evidence="6">
    <location>
        <begin position="323"/>
        <end position="356"/>
    </location>
</feature>
<feature type="transmembrane region" description="Helical" evidence="6">
    <location>
        <begin position="376"/>
        <end position="393"/>
    </location>
</feature>
<feature type="transmembrane region" description="Helical" evidence="6">
    <location>
        <begin position="443"/>
        <end position="465"/>
    </location>
</feature>
<feature type="transmembrane region" description="Helical" evidence="6">
    <location>
        <begin position="39"/>
        <end position="59"/>
    </location>
</feature>
<name>A0A0M7BDR5_9RHOB</name>
<reference evidence="8 9" key="1">
    <citation type="submission" date="2015-09" db="EMBL/GenBank/DDBJ databases">
        <authorList>
            <person name="Jackson K.R."/>
            <person name="Lunt B.L."/>
            <person name="Fisher J.N.B."/>
            <person name="Gardner A.V."/>
            <person name="Bailey M.E."/>
            <person name="Deus L.M."/>
            <person name="Earl A.S."/>
            <person name="Gibby P.D."/>
            <person name="Hartmann K.A."/>
            <person name="Liu J.E."/>
            <person name="Manci A.M."/>
            <person name="Nielsen D.A."/>
            <person name="Solomon M.B."/>
            <person name="Breakwell D.P."/>
            <person name="Burnett S.H."/>
            <person name="Grose J.H."/>
        </authorList>
    </citation>
    <scope>NUCLEOTIDE SEQUENCE [LARGE SCALE GENOMIC DNA]</scope>
    <source>
        <strain evidence="8 9">CECT 7799</strain>
    </source>
</reference>
<evidence type="ECO:0000256" key="1">
    <source>
        <dbReference type="ARBA" id="ARBA00004651"/>
    </source>
</evidence>
<dbReference type="GO" id="GO:0005886">
    <property type="term" value="C:plasma membrane"/>
    <property type="evidence" value="ECO:0007669"/>
    <property type="project" value="UniProtKB-SubCell"/>
</dbReference>
<feature type="transmembrane region" description="Helical" evidence="6">
    <location>
        <begin position="783"/>
        <end position="805"/>
    </location>
</feature>
<feature type="transmembrane region" description="Helical" evidence="6">
    <location>
        <begin position="419"/>
        <end position="437"/>
    </location>
</feature>
<proteinExistence type="predicted"/>
<feature type="domain" description="ABC3 transporter permease C-terminal" evidence="7">
    <location>
        <begin position="737"/>
        <end position="842"/>
    </location>
</feature>
<evidence type="ECO:0000256" key="3">
    <source>
        <dbReference type="ARBA" id="ARBA00022692"/>
    </source>
</evidence>
<organism evidence="8 9">
    <name type="scientific">Jannaschia seosinensis</name>
    <dbReference type="NCBI Taxonomy" id="313367"/>
    <lineage>
        <taxon>Bacteria</taxon>
        <taxon>Pseudomonadati</taxon>
        <taxon>Pseudomonadota</taxon>
        <taxon>Alphaproteobacteria</taxon>
        <taxon>Rhodobacterales</taxon>
        <taxon>Roseobacteraceae</taxon>
        <taxon>Jannaschia</taxon>
    </lineage>
</organism>
<dbReference type="Pfam" id="PF02687">
    <property type="entry name" value="FtsX"/>
    <property type="match status" value="2"/>
</dbReference>
<dbReference type="OrthoDB" id="9775544at2"/>
<evidence type="ECO:0000256" key="4">
    <source>
        <dbReference type="ARBA" id="ARBA00022989"/>
    </source>
</evidence>
<keyword evidence="2" id="KW-1003">Cell membrane</keyword>
<dbReference type="Proteomes" id="UP000049455">
    <property type="component" value="Unassembled WGS sequence"/>
</dbReference>
<gene>
    <name evidence="8" type="ORF">JSE7799_03061</name>
</gene>
<feature type="transmembrane region" description="Helical" evidence="6">
    <location>
        <begin position="817"/>
        <end position="840"/>
    </location>
</feature>
<keyword evidence="4 6" id="KW-1133">Transmembrane helix</keyword>
<dbReference type="EMBL" id="CYPR01000203">
    <property type="protein sequence ID" value="CUH40329.1"/>
    <property type="molecule type" value="Genomic_DNA"/>
</dbReference>
<dbReference type="AlphaFoldDB" id="A0A0M7BDR5"/>
<evidence type="ECO:0000256" key="2">
    <source>
        <dbReference type="ARBA" id="ARBA00022475"/>
    </source>
</evidence>
<dbReference type="RefSeq" id="WP_144431749.1">
    <property type="nucleotide sequence ID" value="NZ_CYPR01000203.1"/>
</dbReference>
<evidence type="ECO:0000313" key="8">
    <source>
        <dbReference type="EMBL" id="CUH40329.1"/>
    </source>
</evidence>
<dbReference type="InterPro" id="IPR038766">
    <property type="entry name" value="Membrane_comp_ABC_pdt"/>
</dbReference>
<dbReference type="STRING" id="313367.JSE7799_03061"/>
<feature type="transmembrane region" description="Helical" evidence="6">
    <location>
        <begin position="278"/>
        <end position="302"/>
    </location>
</feature>
<accession>A0A0M7BDR5</accession>
<feature type="domain" description="ABC3 transporter permease C-terminal" evidence="7">
    <location>
        <begin position="282"/>
        <end position="394"/>
    </location>
</feature>
<evidence type="ECO:0000256" key="6">
    <source>
        <dbReference type="SAM" id="Phobius"/>
    </source>
</evidence>
<evidence type="ECO:0000259" key="7">
    <source>
        <dbReference type="Pfam" id="PF02687"/>
    </source>
</evidence>
<dbReference type="PANTHER" id="PTHR30287">
    <property type="entry name" value="MEMBRANE COMPONENT OF PREDICTED ABC SUPERFAMILY METABOLITE UPTAKE TRANSPORTER"/>
    <property type="match status" value="1"/>
</dbReference>
<evidence type="ECO:0000256" key="5">
    <source>
        <dbReference type="ARBA" id="ARBA00023136"/>
    </source>
</evidence>
<protein>
    <submittedName>
        <fullName evidence="8">Lipoprotein releasing system, transmembrane protein, LolC/E family</fullName>
    </submittedName>
</protein>
<keyword evidence="9" id="KW-1185">Reference proteome</keyword>
<comment type="subcellular location">
    <subcellularLocation>
        <location evidence="1">Cell membrane</location>
        <topology evidence="1">Multi-pass membrane protein</topology>
    </subcellularLocation>
</comment>
<keyword evidence="8" id="KW-0449">Lipoprotein</keyword>
<sequence length="855" mass="89212">MTAASGPDAHATRRDGPAIWLRQAATIARRELRGGLTGFRIFLACLALGVAAIAAVGSVRVSITEGLAREGRIILGGDAEVEFAYRRASPEERAYLERLGEVGEVVDFRSMAATGLGAQADRALTQVKAVDAAYPLTGEVVLDPPMPIAEALADDGIIVHPVLADRLGLSVGDPLWLGSKSFTLRALITREPDAGGAGFGLGPRTIVASAALEGTGLLSEGSLFDTDYRVVIPEATDADLERLEAETEARFADQGMRWRDRRNASPQVQRFVDRMGSFLVLVGLAGLAVGGVGVSAAVRSYLDRKTGVIATLKTLGAEGRVIFAAYMMQIAVLAALGIFLGLILGTLIPLAAGPFIEARLPVPVALGVHPGPLAEAALYGALTALIFTLWPLARTEQVRAASLFRDATGPARGWPRRRYLVALGLSLAVLVGLSAWLSGIPTLALWSAGGILVALAVLVAASFAVRRLARVLARHTRGRPALRLALGSVGGPGGEATAVVLSLGLGLTVLAAVGQIDANMRAAIARDLPEIAPSYFFIDIQPNQIGPFLDRVENDPAISRVDTAPMLGALVRSINDRPASEFDHWVTRGDRRISFADAPGEGTRVVAGEFWSEDYEGPPQISFAREEAEELGIELGDTVTLNVLGRDITGTVTNFREVDFSSGGIGFVMVFNTAALEGAPHTWLSTVYAEEEAEARILREVAGDAPNITAIGVRDAIALVTEALSALAAATSWGAGATLLTGFVVLIGAAAAGERGRVFEAAVLKTLGATRATVLASFAIRSAMLGAAAGVVAIAGGAAAGWGIMTFVMEAPYSFEWVSATAIVVGGAVATLLAGLAFAWRPLAARPAQVLRAQE</sequence>
<keyword evidence="3 6" id="KW-0812">Transmembrane</keyword>